<dbReference type="Proteomes" id="UP000290288">
    <property type="component" value="Unassembled WGS sequence"/>
</dbReference>
<evidence type="ECO:0000313" key="2">
    <source>
        <dbReference type="Proteomes" id="UP000290288"/>
    </source>
</evidence>
<keyword evidence="2" id="KW-1185">Reference proteome</keyword>
<name>A0A4Q2DD86_9AGAR</name>
<reference evidence="1 2" key="1">
    <citation type="submission" date="2019-01" db="EMBL/GenBank/DDBJ databases">
        <title>Draft genome sequence of Psathyrella aberdarensis IHI B618.</title>
        <authorList>
            <person name="Buettner E."/>
            <person name="Kellner H."/>
        </authorList>
    </citation>
    <scope>NUCLEOTIDE SEQUENCE [LARGE SCALE GENOMIC DNA]</scope>
    <source>
        <strain evidence="1 2">IHI B618</strain>
    </source>
</reference>
<evidence type="ECO:0008006" key="3">
    <source>
        <dbReference type="Google" id="ProtNLM"/>
    </source>
</evidence>
<dbReference type="AlphaFoldDB" id="A0A4Q2DD86"/>
<dbReference type="EMBL" id="SDEE01000399">
    <property type="protein sequence ID" value="RXW16806.1"/>
    <property type="molecule type" value="Genomic_DNA"/>
</dbReference>
<dbReference type="SUPFAM" id="SSF52047">
    <property type="entry name" value="RNI-like"/>
    <property type="match status" value="1"/>
</dbReference>
<gene>
    <name evidence="1" type="ORF">EST38_g9044</name>
</gene>
<dbReference type="InterPro" id="IPR032675">
    <property type="entry name" value="LRR_dom_sf"/>
</dbReference>
<organism evidence="1 2">
    <name type="scientific">Candolleomyces aberdarensis</name>
    <dbReference type="NCBI Taxonomy" id="2316362"/>
    <lineage>
        <taxon>Eukaryota</taxon>
        <taxon>Fungi</taxon>
        <taxon>Dikarya</taxon>
        <taxon>Basidiomycota</taxon>
        <taxon>Agaricomycotina</taxon>
        <taxon>Agaricomycetes</taxon>
        <taxon>Agaricomycetidae</taxon>
        <taxon>Agaricales</taxon>
        <taxon>Agaricineae</taxon>
        <taxon>Psathyrellaceae</taxon>
        <taxon>Candolleomyces</taxon>
    </lineage>
</organism>
<dbReference type="Gene3D" id="3.80.10.10">
    <property type="entry name" value="Ribonuclease Inhibitor"/>
    <property type="match status" value="1"/>
</dbReference>
<evidence type="ECO:0000313" key="1">
    <source>
        <dbReference type="EMBL" id="RXW16806.1"/>
    </source>
</evidence>
<comment type="caution">
    <text evidence="1">The sequence shown here is derived from an EMBL/GenBank/DDBJ whole genome shotgun (WGS) entry which is preliminary data.</text>
</comment>
<protein>
    <recommendedName>
        <fullName evidence="3">F-box domain-containing protein</fullName>
    </recommendedName>
</protein>
<proteinExistence type="predicted"/>
<dbReference type="STRING" id="2316362.A0A4Q2DD86"/>
<accession>A0A4Q2DD86</accession>
<dbReference type="OrthoDB" id="3055318at2759"/>
<sequence>MNATRDSANVLERIPVEIWNKIFHEGCGFTLEDFKTLCFVAPFFVDICQPMIYRSLTARHVNIVYGYHLQESWSRRLTLELDKWKVDMMRLMRAGTRLHLVASDASLSTYPHTLCIGNWPCRGARDIAQGPPADKMVLSKFVCYIMLHFRATLTQTLPLFTRLRRLEISFFAIDDELLKAIASHPVLDELKLGCCSFPSHTFPIPSIRVLGYSKISQKEAPAAFRLLSPQHLEELRIENMKTSFLVEDLCTRPKSESTFTKVHRLTVAPLDDPLDHLDVQSLLSYVPALRQLDIVYSDFGENQNVIKVPAGTEALSLSTVPKLQQLSGSLSLARQVVPKRPVTHIQMDHNGNAERQKDGYFALTWPELQTVLGPLCLSSADKITTLHLPRWNVAPIWLLSQFVAETFPQLVDLKLPVGMVKRELCAEPFKVYGGLRTNGVRVDVEGPFEDGFVQGMARDIQESVYYGLRGKSDKNAAENEKAEYDGVGGLNNPDYRTRRLVGSQPIHSTAISSLEVDVAANITELGANVETDIAGDPSGHPKCYEEALFYFAQGWYPLPTTVQKEALFYFADA</sequence>